<dbReference type="Proteomes" id="UP000000304">
    <property type="component" value="Chromosome X"/>
</dbReference>
<dbReference type="HOGENOM" id="CLU_1742490_0_0_1"/>
<proteinExistence type="predicted"/>
<evidence type="ECO:0000256" key="1">
    <source>
        <dbReference type="SAM" id="MobiDB-lite"/>
    </source>
</evidence>
<feature type="compositionally biased region" description="Low complexity" evidence="1">
    <location>
        <begin position="23"/>
        <end position="36"/>
    </location>
</feature>
<dbReference type="AlphaFoldDB" id="B4R2X1"/>
<evidence type="ECO:0000313" key="3">
    <source>
        <dbReference type="Proteomes" id="UP000000304"/>
    </source>
</evidence>
<sequence>MSENLDAEAEATGSDEVLTTGDPEQPSGSEEGSQSSDSEEENDSEAFQRLEEQLKDMESWATKVHPIGHSLFTPAHILTHTWLSVQRWQFKGYRQQPWRSHARLSTSSEFDSVRFGWVLGSGFLVLVSGSWFVDPGFWILAVPIIITADV</sequence>
<protein>
    <submittedName>
        <fullName evidence="2">GD15546</fullName>
    </submittedName>
</protein>
<feature type="region of interest" description="Disordered" evidence="1">
    <location>
        <begin position="1"/>
        <end position="47"/>
    </location>
</feature>
<accession>B4R2X1</accession>
<organism evidence="2 3">
    <name type="scientific">Drosophila simulans</name>
    <name type="common">Fruit fly</name>
    <dbReference type="NCBI Taxonomy" id="7240"/>
    <lineage>
        <taxon>Eukaryota</taxon>
        <taxon>Metazoa</taxon>
        <taxon>Ecdysozoa</taxon>
        <taxon>Arthropoda</taxon>
        <taxon>Hexapoda</taxon>
        <taxon>Insecta</taxon>
        <taxon>Pterygota</taxon>
        <taxon>Neoptera</taxon>
        <taxon>Endopterygota</taxon>
        <taxon>Diptera</taxon>
        <taxon>Brachycera</taxon>
        <taxon>Muscomorpha</taxon>
        <taxon>Ephydroidea</taxon>
        <taxon>Drosophilidae</taxon>
        <taxon>Drosophila</taxon>
        <taxon>Sophophora</taxon>
    </lineage>
</organism>
<reference evidence="2 3" key="1">
    <citation type="journal article" date="2007" name="Nature">
        <title>Evolution of genes and genomes on the Drosophila phylogeny.</title>
        <authorList>
            <consortium name="Drosophila 12 Genomes Consortium"/>
            <person name="Clark A.G."/>
            <person name="Eisen M.B."/>
            <person name="Smith D.R."/>
            <person name="Bergman C.M."/>
            <person name="Oliver B."/>
            <person name="Markow T.A."/>
            <person name="Kaufman T.C."/>
            <person name="Kellis M."/>
            <person name="Gelbart W."/>
            <person name="Iyer V.N."/>
            <person name="Pollard D.A."/>
            <person name="Sackton T.B."/>
            <person name="Larracuente A.M."/>
            <person name="Singh N.D."/>
            <person name="Abad J.P."/>
            <person name="Abt D.N."/>
            <person name="Adryan B."/>
            <person name="Aguade M."/>
            <person name="Akashi H."/>
            <person name="Anderson W.W."/>
            <person name="Aquadro C.F."/>
            <person name="Ardell D.H."/>
            <person name="Arguello R."/>
            <person name="Artieri C.G."/>
            <person name="Barbash D.A."/>
            <person name="Barker D."/>
            <person name="Barsanti P."/>
            <person name="Batterham P."/>
            <person name="Batzoglou S."/>
            <person name="Begun D."/>
            <person name="Bhutkar A."/>
            <person name="Blanco E."/>
            <person name="Bosak S.A."/>
            <person name="Bradley R.K."/>
            <person name="Brand A.D."/>
            <person name="Brent M.R."/>
            <person name="Brooks A.N."/>
            <person name="Brown R.H."/>
            <person name="Butlin R.K."/>
            <person name="Caggese C."/>
            <person name="Calvi B.R."/>
            <person name="Bernardo de Carvalho A."/>
            <person name="Caspi A."/>
            <person name="Castrezana S."/>
            <person name="Celniker S.E."/>
            <person name="Chang J.L."/>
            <person name="Chapple C."/>
            <person name="Chatterji S."/>
            <person name="Chinwalla A."/>
            <person name="Civetta A."/>
            <person name="Clifton S.W."/>
            <person name="Comeron J.M."/>
            <person name="Costello J.C."/>
            <person name="Coyne J.A."/>
            <person name="Daub J."/>
            <person name="David R.G."/>
            <person name="Delcher A.L."/>
            <person name="Delehaunty K."/>
            <person name="Do C.B."/>
            <person name="Ebling H."/>
            <person name="Edwards K."/>
            <person name="Eickbush T."/>
            <person name="Evans J.D."/>
            <person name="Filipski A."/>
            <person name="Findeiss S."/>
            <person name="Freyhult E."/>
            <person name="Fulton L."/>
            <person name="Fulton R."/>
            <person name="Garcia A.C."/>
            <person name="Gardiner A."/>
            <person name="Garfield D.A."/>
            <person name="Garvin B.E."/>
            <person name="Gibson G."/>
            <person name="Gilbert D."/>
            <person name="Gnerre S."/>
            <person name="Godfrey J."/>
            <person name="Good R."/>
            <person name="Gotea V."/>
            <person name="Gravely B."/>
            <person name="Greenberg A.J."/>
            <person name="Griffiths-Jones S."/>
            <person name="Gross S."/>
            <person name="Guigo R."/>
            <person name="Gustafson E.A."/>
            <person name="Haerty W."/>
            <person name="Hahn M.W."/>
            <person name="Halligan D.L."/>
            <person name="Halpern A.L."/>
            <person name="Halter G.M."/>
            <person name="Han M.V."/>
            <person name="Heger A."/>
            <person name="Hillier L."/>
            <person name="Hinrichs A.S."/>
            <person name="Holmes I."/>
            <person name="Hoskins R.A."/>
            <person name="Hubisz M.J."/>
            <person name="Hultmark D."/>
            <person name="Huntley M.A."/>
            <person name="Jaffe D.B."/>
            <person name="Jagadeeshan S."/>
            <person name="Jeck W.R."/>
            <person name="Johnson J."/>
            <person name="Jones C.D."/>
            <person name="Jordan W.C."/>
            <person name="Karpen G.H."/>
            <person name="Kataoka E."/>
            <person name="Keightley P.D."/>
            <person name="Kheradpour P."/>
            <person name="Kirkness E.F."/>
            <person name="Koerich L.B."/>
            <person name="Kristiansen K."/>
            <person name="Kudrna D."/>
            <person name="Kulathinal R.J."/>
            <person name="Kumar S."/>
            <person name="Kwok R."/>
            <person name="Lander E."/>
            <person name="Langley C.H."/>
            <person name="Lapoint R."/>
            <person name="Lazzaro B.P."/>
            <person name="Lee S.J."/>
            <person name="Levesque L."/>
            <person name="Li R."/>
            <person name="Lin C.F."/>
            <person name="Lin M.F."/>
            <person name="Lindblad-Toh K."/>
            <person name="Llopart A."/>
            <person name="Long M."/>
            <person name="Low L."/>
            <person name="Lozovsky E."/>
            <person name="Lu J."/>
            <person name="Luo M."/>
            <person name="Machado C.A."/>
            <person name="Makalowski W."/>
            <person name="Marzo M."/>
            <person name="Matsuda M."/>
            <person name="Matzkin L."/>
            <person name="McAllister B."/>
            <person name="McBride C.S."/>
            <person name="McKernan B."/>
            <person name="McKernan K."/>
            <person name="Mendez-Lago M."/>
            <person name="Minx P."/>
            <person name="Mollenhauer M.U."/>
            <person name="Montooth K."/>
            <person name="Mount S.M."/>
            <person name="Mu X."/>
            <person name="Myers E."/>
            <person name="Negre B."/>
            <person name="Newfeld S."/>
            <person name="Nielsen R."/>
            <person name="Noor M.A."/>
            <person name="O'Grady P."/>
            <person name="Pachter L."/>
            <person name="Papaceit M."/>
            <person name="Parisi M.J."/>
            <person name="Parisi M."/>
            <person name="Parts L."/>
            <person name="Pedersen J.S."/>
            <person name="Pesole G."/>
            <person name="Phillippy A.M."/>
            <person name="Ponting C.P."/>
            <person name="Pop M."/>
            <person name="Porcelli D."/>
            <person name="Powell J.R."/>
            <person name="Prohaska S."/>
            <person name="Pruitt K."/>
            <person name="Puig M."/>
            <person name="Quesneville H."/>
            <person name="Ram K.R."/>
            <person name="Rand D."/>
            <person name="Rasmussen M.D."/>
            <person name="Reed L.K."/>
            <person name="Reenan R."/>
            <person name="Reily A."/>
            <person name="Remington K.A."/>
            <person name="Rieger T.T."/>
            <person name="Ritchie M.G."/>
            <person name="Robin C."/>
            <person name="Rogers Y.H."/>
            <person name="Rohde C."/>
            <person name="Rozas J."/>
            <person name="Rubenfield M.J."/>
            <person name="Ruiz A."/>
            <person name="Russo S."/>
            <person name="Salzberg S.L."/>
            <person name="Sanchez-Gracia A."/>
            <person name="Saranga D.J."/>
            <person name="Sato H."/>
            <person name="Schaeffer S.W."/>
            <person name="Schatz M.C."/>
            <person name="Schlenke T."/>
            <person name="Schwartz R."/>
            <person name="Segarra C."/>
            <person name="Singh R.S."/>
            <person name="Sirot L."/>
            <person name="Sirota M."/>
            <person name="Sisneros N.B."/>
            <person name="Smith C.D."/>
            <person name="Smith T.F."/>
            <person name="Spieth J."/>
            <person name="Stage D.E."/>
            <person name="Stark A."/>
            <person name="Stephan W."/>
            <person name="Strausberg R.L."/>
            <person name="Strempel S."/>
            <person name="Sturgill D."/>
            <person name="Sutton G."/>
            <person name="Sutton G.G."/>
            <person name="Tao W."/>
            <person name="Teichmann S."/>
            <person name="Tobari Y.N."/>
            <person name="Tomimura Y."/>
            <person name="Tsolas J.M."/>
            <person name="Valente V.L."/>
            <person name="Venter E."/>
            <person name="Venter J.C."/>
            <person name="Vicario S."/>
            <person name="Vieira F.G."/>
            <person name="Vilella A.J."/>
            <person name="Villasante A."/>
            <person name="Walenz B."/>
            <person name="Wang J."/>
            <person name="Wasserman M."/>
            <person name="Watts T."/>
            <person name="Wilson D."/>
            <person name="Wilson R.K."/>
            <person name="Wing R.A."/>
            <person name="Wolfner M.F."/>
            <person name="Wong A."/>
            <person name="Wong G.K."/>
            <person name="Wu C.I."/>
            <person name="Wu G."/>
            <person name="Yamamoto D."/>
            <person name="Yang H.P."/>
            <person name="Yang S.P."/>
            <person name="Yorke J.A."/>
            <person name="Yoshida K."/>
            <person name="Zdobnov E."/>
            <person name="Zhang P."/>
            <person name="Zhang Y."/>
            <person name="Zimin A.V."/>
            <person name="Baldwin J."/>
            <person name="Abdouelleil A."/>
            <person name="Abdulkadir J."/>
            <person name="Abebe A."/>
            <person name="Abera B."/>
            <person name="Abreu J."/>
            <person name="Acer S.C."/>
            <person name="Aftuck L."/>
            <person name="Alexander A."/>
            <person name="An P."/>
            <person name="Anderson E."/>
            <person name="Anderson S."/>
            <person name="Arachi H."/>
            <person name="Azer M."/>
            <person name="Bachantsang P."/>
            <person name="Barry A."/>
            <person name="Bayul T."/>
            <person name="Berlin A."/>
            <person name="Bessette D."/>
            <person name="Bloom T."/>
            <person name="Blye J."/>
            <person name="Boguslavskiy L."/>
            <person name="Bonnet C."/>
            <person name="Boukhgalter B."/>
            <person name="Bourzgui I."/>
            <person name="Brown A."/>
            <person name="Cahill P."/>
            <person name="Channer S."/>
            <person name="Cheshatsang Y."/>
            <person name="Chuda L."/>
            <person name="Citroen M."/>
            <person name="Collymore A."/>
            <person name="Cooke P."/>
            <person name="Costello M."/>
            <person name="D'Aco K."/>
            <person name="Daza R."/>
            <person name="De Haan G."/>
            <person name="DeGray S."/>
            <person name="DeMaso C."/>
            <person name="Dhargay N."/>
            <person name="Dooley K."/>
            <person name="Dooley E."/>
            <person name="Doricent M."/>
            <person name="Dorje P."/>
            <person name="Dorjee K."/>
            <person name="Dupes A."/>
            <person name="Elong R."/>
            <person name="Falk J."/>
            <person name="Farina A."/>
            <person name="Faro S."/>
            <person name="Ferguson D."/>
            <person name="Fisher S."/>
            <person name="Foley C.D."/>
            <person name="Franke A."/>
            <person name="Friedrich D."/>
            <person name="Gadbois L."/>
            <person name="Gearin G."/>
            <person name="Gearin C.R."/>
            <person name="Giannoukos G."/>
            <person name="Goode T."/>
            <person name="Graham J."/>
            <person name="Grandbois E."/>
            <person name="Grewal S."/>
            <person name="Gyaltsen K."/>
            <person name="Hafez N."/>
            <person name="Hagos B."/>
            <person name="Hall J."/>
            <person name="Henson C."/>
            <person name="Hollinger A."/>
            <person name="Honan T."/>
            <person name="Huard M.D."/>
            <person name="Hughes L."/>
            <person name="Hurhula B."/>
            <person name="Husby M.E."/>
            <person name="Kamat A."/>
            <person name="Kanga B."/>
            <person name="Kashin S."/>
            <person name="Khazanovich D."/>
            <person name="Kisner P."/>
            <person name="Lance K."/>
            <person name="Lara M."/>
            <person name="Lee W."/>
            <person name="Lennon N."/>
            <person name="Letendre F."/>
            <person name="LeVine R."/>
            <person name="Lipovsky A."/>
            <person name="Liu X."/>
            <person name="Liu J."/>
            <person name="Liu S."/>
            <person name="Lokyitsang T."/>
            <person name="Lokyitsang Y."/>
            <person name="Lubonja R."/>
            <person name="Lui A."/>
            <person name="MacDonald P."/>
            <person name="Magnisalis V."/>
            <person name="Maru K."/>
            <person name="Matthews C."/>
            <person name="McCusker W."/>
            <person name="McDonough S."/>
            <person name="Mehta T."/>
            <person name="Meldrim J."/>
            <person name="Meneus L."/>
            <person name="Mihai O."/>
            <person name="Mihalev A."/>
            <person name="Mihova T."/>
            <person name="Mittelman R."/>
            <person name="Mlenga V."/>
            <person name="Montmayeur A."/>
            <person name="Mulrain L."/>
            <person name="Navidi A."/>
            <person name="Naylor J."/>
            <person name="Negash T."/>
            <person name="Nguyen T."/>
            <person name="Nguyen N."/>
            <person name="Nicol R."/>
            <person name="Norbu C."/>
            <person name="Norbu N."/>
            <person name="Novod N."/>
            <person name="O'Neill B."/>
            <person name="Osman S."/>
            <person name="Markiewicz E."/>
            <person name="Oyono O.L."/>
            <person name="Patti C."/>
            <person name="Phunkhang P."/>
            <person name="Pierre F."/>
            <person name="Priest M."/>
            <person name="Raghuraman S."/>
            <person name="Rege F."/>
            <person name="Reyes R."/>
            <person name="Rise C."/>
            <person name="Rogov P."/>
            <person name="Ross K."/>
            <person name="Ryan E."/>
            <person name="Settipalli S."/>
            <person name="Shea T."/>
            <person name="Sherpa N."/>
            <person name="Shi L."/>
            <person name="Shih D."/>
            <person name="Sparrow T."/>
            <person name="Spaulding J."/>
            <person name="Stalker J."/>
            <person name="Stange-Thomann N."/>
            <person name="Stavropoulos S."/>
            <person name="Stone C."/>
            <person name="Strader C."/>
            <person name="Tesfaye S."/>
            <person name="Thomson T."/>
            <person name="Thoulutsang Y."/>
            <person name="Thoulutsang D."/>
            <person name="Topham K."/>
            <person name="Topping I."/>
            <person name="Tsamla T."/>
            <person name="Vassiliev H."/>
            <person name="Vo A."/>
            <person name="Wangchuk T."/>
            <person name="Wangdi T."/>
            <person name="Weiand M."/>
            <person name="Wilkinson J."/>
            <person name="Wilson A."/>
            <person name="Yadav S."/>
            <person name="Young G."/>
            <person name="Yu Q."/>
            <person name="Zembek L."/>
            <person name="Zhong D."/>
            <person name="Zimmer A."/>
            <person name="Zwirko Z."/>
            <person name="Jaffe D.B."/>
            <person name="Alvarez P."/>
            <person name="Brockman W."/>
            <person name="Butler J."/>
            <person name="Chin C."/>
            <person name="Gnerre S."/>
            <person name="Grabherr M."/>
            <person name="Kleber M."/>
            <person name="Mauceli E."/>
            <person name="MacCallum I."/>
        </authorList>
    </citation>
    <scope>NUCLEOTIDE SEQUENCE [LARGE SCALE GENOMIC DNA]</scope>
    <source>
        <strain evidence="3">white501</strain>
    </source>
</reference>
<keyword evidence="3" id="KW-1185">Reference proteome</keyword>
<dbReference type="EMBL" id="CM000366">
    <property type="protein sequence ID" value="EDX18448.1"/>
    <property type="molecule type" value="Genomic_DNA"/>
</dbReference>
<name>B4R2X1_DROSI</name>
<gene>
    <name evidence="2" type="primary">Dsim\GD15546</name>
    <name evidence="2" type="ORF">Dsim_GD15546</name>
</gene>
<evidence type="ECO:0000313" key="2">
    <source>
        <dbReference type="EMBL" id="EDX18448.1"/>
    </source>
</evidence>